<sequence length="356" mass="39788">MSQTRVLPPEWHPQDAVLLTWPHAESAWASQLDAVEQTYLDLVSKVSHYQRVIVQLHPGTDPVTLVHRLNGMAADMSNCLFVELASDDTWARDHGPITVLDGETPVCLDFTFNGWGNKFPAEQDNLLTEQMYRKGIINDLKQIDWVLEGGSIESDGQGTLLTTTACLLNENRNGPVSQEALEASLKEWFGCQQVLWLKHGHLEGDDTDAHIDTLARFAPDNVIVFQGCTDESDTHYEPLTQMKSELEKMQTVDGRPYRLLGLPFPMARFAQDGHRLPATYANFLICNRQVIVPTYDDPSDSIALSIIEQAFPEHFVTGVNALPLIEEHGSIHCITMQLPEGSVAKHADFDHIPINV</sequence>
<dbReference type="GO" id="GO:0004668">
    <property type="term" value="F:protein-arginine deiminase activity"/>
    <property type="evidence" value="ECO:0007669"/>
    <property type="project" value="InterPro"/>
</dbReference>
<dbReference type="HOGENOM" id="CLU_037682_0_0_6"/>
<evidence type="ECO:0000256" key="1">
    <source>
        <dbReference type="ARBA" id="ARBA00022801"/>
    </source>
</evidence>
<protein>
    <submittedName>
        <fullName evidence="2">Peptidylarginine deiminase-related protein</fullName>
    </submittedName>
</protein>
<evidence type="ECO:0000313" key="2">
    <source>
        <dbReference type="EMBL" id="EAR09773.1"/>
    </source>
</evidence>
<dbReference type="GO" id="GO:0009446">
    <property type="term" value="P:putrescine biosynthetic process"/>
    <property type="evidence" value="ECO:0007669"/>
    <property type="project" value="InterPro"/>
</dbReference>
<keyword evidence="1" id="KW-0378">Hydrolase</keyword>
<gene>
    <name evidence="2" type="ORF">MED297_16479</name>
</gene>
<accession>A4BE14</accession>
<dbReference type="OrthoDB" id="9808013at2"/>
<dbReference type="Gene3D" id="3.75.10.10">
    <property type="entry name" value="L-arginine/glycine Amidinotransferase, Chain A"/>
    <property type="match status" value="1"/>
</dbReference>
<name>A4BE14_9GAMM</name>
<dbReference type="Proteomes" id="UP000005953">
    <property type="component" value="Unassembled WGS sequence"/>
</dbReference>
<dbReference type="Pfam" id="PF04371">
    <property type="entry name" value="PAD_porph"/>
    <property type="match status" value="1"/>
</dbReference>
<dbReference type="RefSeq" id="WP_008043571.1">
    <property type="nucleotide sequence ID" value="NZ_CH724150.1"/>
</dbReference>
<dbReference type="GO" id="GO:0047632">
    <property type="term" value="F:agmatine deiminase activity"/>
    <property type="evidence" value="ECO:0007669"/>
    <property type="project" value="TreeGrafter"/>
</dbReference>
<dbReference type="InterPro" id="IPR007466">
    <property type="entry name" value="Peptidyl-Arg-deiminase_porph"/>
</dbReference>
<dbReference type="PANTHER" id="PTHR31377">
    <property type="entry name" value="AGMATINE DEIMINASE-RELATED"/>
    <property type="match status" value="1"/>
</dbReference>
<proteinExistence type="predicted"/>
<dbReference type="AlphaFoldDB" id="A4BE14"/>
<evidence type="ECO:0000313" key="3">
    <source>
        <dbReference type="Proteomes" id="UP000005953"/>
    </source>
</evidence>
<reference evidence="2 3" key="1">
    <citation type="submission" date="2006-02" db="EMBL/GenBank/DDBJ databases">
        <authorList>
            <person name="Pinhassi J."/>
            <person name="Pedros-Alio C."/>
            <person name="Ferriera S."/>
            <person name="Johnson J."/>
            <person name="Kravitz S."/>
            <person name="Halpern A."/>
            <person name="Remington K."/>
            <person name="Beeson K."/>
            <person name="Tran B."/>
            <person name="Rogers Y.-H."/>
            <person name="Friedman R."/>
            <person name="Venter J.C."/>
        </authorList>
    </citation>
    <scope>NUCLEOTIDE SEQUENCE [LARGE SCALE GENOMIC DNA]</scope>
    <source>
        <strain evidence="2 3">MED297</strain>
    </source>
</reference>
<dbReference type="STRING" id="314283.MED297_16479"/>
<keyword evidence="3" id="KW-1185">Reference proteome</keyword>
<dbReference type="SUPFAM" id="SSF55909">
    <property type="entry name" value="Pentein"/>
    <property type="match status" value="1"/>
</dbReference>
<dbReference type="PANTHER" id="PTHR31377:SF0">
    <property type="entry name" value="AGMATINE DEIMINASE-RELATED"/>
    <property type="match status" value="1"/>
</dbReference>
<comment type="caution">
    <text evidence="2">The sequence shown here is derived from an EMBL/GenBank/DDBJ whole genome shotgun (WGS) entry which is preliminary data.</text>
</comment>
<organism evidence="2 3">
    <name type="scientific">Reinekea blandensis MED297</name>
    <dbReference type="NCBI Taxonomy" id="314283"/>
    <lineage>
        <taxon>Bacteria</taxon>
        <taxon>Pseudomonadati</taxon>
        <taxon>Pseudomonadota</taxon>
        <taxon>Gammaproteobacteria</taxon>
        <taxon>Oceanospirillales</taxon>
        <taxon>Saccharospirillaceae</taxon>
        <taxon>Reinekea</taxon>
    </lineage>
</organism>
<dbReference type="EMBL" id="AAOE01000008">
    <property type="protein sequence ID" value="EAR09773.1"/>
    <property type="molecule type" value="Genomic_DNA"/>
</dbReference>